<keyword evidence="3 4" id="KW-0378">Hydrolase</keyword>
<name>A0A1H7IEY6_9RHOB</name>
<comment type="function">
    <text evidence="4">Removes the phosphate from trehalose 6-phosphate to produce free trehalose.</text>
</comment>
<reference evidence="5 6" key="1">
    <citation type="submission" date="2016-10" db="EMBL/GenBank/DDBJ databases">
        <authorList>
            <person name="de Groot N.N."/>
        </authorList>
    </citation>
    <scope>NUCLEOTIDE SEQUENCE [LARGE SCALE GENOMIC DNA]</scope>
    <source>
        <strain evidence="5 6">DSM 14858</strain>
    </source>
</reference>
<dbReference type="Proteomes" id="UP000199283">
    <property type="component" value="Unassembled WGS sequence"/>
</dbReference>
<accession>A0A1H7IEY6</accession>
<dbReference type="Gene3D" id="3.40.50.1000">
    <property type="entry name" value="HAD superfamily/HAD-like"/>
    <property type="match status" value="1"/>
</dbReference>
<gene>
    <name evidence="5" type="ORF">SAMN04488526_1026</name>
</gene>
<dbReference type="InterPro" id="IPR023214">
    <property type="entry name" value="HAD_sf"/>
</dbReference>
<organism evidence="5 6">
    <name type="scientific">Jannaschia helgolandensis</name>
    <dbReference type="NCBI Taxonomy" id="188906"/>
    <lineage>
        <taxon>Bacteria</taxon>
        <taxon>Pseudomonadati</taxon>
        <taxon>Pseudomonadota</taxon>
        <taxon>Alphaproteobacteria</taxon>
        <taxon>Rhodobacterales</taxon>
        <taxon>Roseobacteraceae</taxon>
        <taxon>Jannaschia</taxon>
    </lineage>
</organism>
<comment type="cofactor">
    <cofactor evidence="4">
        <name>Mg(2+)</name>
        <dbReference type="ChEBI" id="CHEBI:18420"/>
    </cofactor>
</comment>
<keyword evidence="6" id="KW-1185">Reference proteome</keyword>
<dbReference type="UniPathway" id="UPA00299"/>
<dbReference type="Gene3D" id="3.30.70.1020">
    <property type="entry name" value="Trehalose-6-phosphate phosphatase related protein, domain 2"/>
    <property type="match status" value="1"/>
</dbReference>
<dbReference type="GO" id="GO:0046872">
    <property type="term" value="F:metal ion binding"/>
    <property type="evidence" value="ECO:0007669"/>
    <property type="project" value="UniProtKB-KW"/>
</dbReference>
<dbReference type="SUPFAM" id="SSF56784">
    <property type="entry name" value="HAD-like"/>
    <property type="match status" value="1"/>
</dbReference>
<dbReference type="InterPro" id="IPR006379">
    <property type="entry name" value="HAD-SF_hydro_IIB"/>
</dbReference>
<keyword evidence="4" id="KW-0479">Metal-binding</keyword>
<dbReference type="AlphaFoldDB" id="A0A1H7IEY6"/>
<comment type="catalytic activity">
    <reaction evidence="4">
        <text>alpha,alpha-trehalose 6-phosphate + H2O = alpha,alpha-trehalose + phosphate</text>
        <dbReference type="Rhea" id="RHEA:23420"/>
        <dbReference type="ChEBI" id="CHEBI:15377"/>
        <dbReference type="ChEBI" id="CHEBI:16551"/>
        <dbReference type="ChEBI" id="CHEBI:43474"/>
        <dbReference type="ChEBI" id="CHEBI:58429"/>
        <dbReference type="EC" id="3.1.3.12"/>
    </reaction>
</comment>
<evidence type="ECO:0000256" key="4">
    <source>
        <dbReference type="RuleBase" id="RU361117"/>
    </source>
</evidence>
<dbReference type="Pfam" id="PF02358">
    <property type="entry name" value="Trehalose_PPase"/>
    <property type="match status" value="1"/>
</dbReference>
<proteinExistence type="inferred from homology"/>
<dbReference type="GO" id="GO:0005992">
    <property type="term" value="P:trehalose biosynthetic process"/>
    <property type="evidence" value="ECO:0007669"/>
    <property type="project" value="UniProtKB-UniPathway"/>
</dbReference>
<comment type="pathway">
    <text evidence="1 4">Glycan biosynthesis; trehalose biosynthesis.</text>
</comment>
<protein>
    <recommendedName>
        <fullName evidence="4">Trehalose 6-phosphate phosphatase</fullName>
        <ecNumber evidence="4">3.1.3.12</ecNumber>
    </recommendedName>
</protein>
<dbReference type="NCBIfam" id="TIGR00685">
    <property type="entry name" value="T6PP"/>
    <property type="match status" value="1"/>
</dbReference>
<evidence type="ECO:0000313" key="6">
    <source>
        <dbReference type="Proteomes" id="UP000199283"/>
    </source>
</evidence>
<evidence type="ECO:0000313" key="5">
    <source>
        <dbReference type="EMBL" id="SEK61133.1"/>
    </source>
</evidence>
<dbReference type="EC" id="3.1.3.12" evidence="4"/>
<dbReference type="EMBL" id="FNZQ01000001">
    <property type="protein sequence ID" value="SEK61133.1"/>
    <property type="molecule type" value="Genomic_DNA"/>
</dbReference>
<evidence type="ECO:0000256" key="1">
    <source>
        <dbReference type="ARBA" id="ARBA00005199"/>
    </source>
</evidence>
<dbReference type="STRING" id="188906.SAMN04488526_1026"/>
<keyword evidence="4" id="KW-0460">Magnesium</keyword>
<comment type="similarity">
    <text evidence="2 4">Belongs to the trehalose phosphatase family.</text>
</comment>
<evidence type="ECO:0000256" key="2">
    <source>
        <dbReference type="ARBA" id="ARBA00008770"/>
    </source>
</evidence>
<dbReference type="PANTHER" id="PTHR43768">
    <property type="entry name" value="TREHALOSE 6-PHOSPHATE PHOSPHATASE"/>
    <property type="match status" value="1"/>
</dbReference>
<sequence>MQYYQMTGFMGMTDQPAEAVGDFKLPDADQSALYLDFDGTLVEIAERPDDIDVTASITGILDRAMDRLDGRVALVSGRSIADLQKFLPDFKGALIGTHGAEMHIDGVHSKLVEFDEDTVRRLCRLVDDFAKLCPSFLVEHKPSGVVLHYRQAEECGALALRFMESLAMAADGFRLQPALMAYELKPECVGKDIALTRLMDRLPFRGKTPIYAGDDLTDEPALQLVEHRKGYAIKIGEAETVASHRLPDPKSLLLKLEDWLV</sequence>
<dbReference type="PANTHER" id="PTHR43768:SF3">
    <property type="entry name" value="TREHALOSE 6-PHOSPHATE PHOSPHATASE"/>
    <property type="match status" value="1"/>
</dbReference>
<dbReference type="InterPro" id="IPR044651">
    <property type="entry name" value="OTSB-like"/>
</dbReference>
<evidence type="ECO:0000256" key="3">
    <source>
        <dbReference type="ARBA" id="ARBA00022801"/>
    </source>
</evidence>
<dbReference type="NCBIfam" id="TIGR01484">
    <property type="entry name" value="HAD-SF-IIB"/>
    <property type="match status" value="1"/>
</dbReference>
<dbReference type="GO" id="GO:0004805">
    <property type="term" value="F:trehalose-phosphatase activity"/>
    <property type="evidence" value="ECO:0007669"/>
    <property type="project" value="UniProtKB-EC"/>
</dbReference>
<dbReference type="InterPro" id="IPR036412">
    <property type="entry name" value="HAD-like_sf"/>
</dbReference>
<dbReference type="InterPro" id="IPR003337">
    <property type="entry name" value="Trehalose_PPase"/>
</dbReference>